<dbReference type="Gene3D" id="3.30.9.100">
    <property type="match status" value="1"/>
</dbReference>
<evidence type="ECO:0000313" key="3">
    <source>
        <dbReference type="Proteomes" id="UP000075420"/>
    </source>
</evidence>
<dbReference type="InterPro" id="IPR036188">
    <property type="entry name" value="FAD/NAD-bd_sf"/>
</dbReference>
<dbReference type="Proteomes" id="UP000075420">
    <property type="component" value="Unassembled WGS sequence"/>
</dbReference>
<dbReference type="InterPro" id="IPR002938">
    <property type="entry name" value="FAD-bd"/>
</dbReference>
<name>A0A150PPS3_SORCE</name>
<accession>A0A150PPS3</accession>
<feature type="non-terminal residue" evidence="2">
    <location>
        <position position="455"/>
    </location>
</feature>
<dbReference type="SUPFAM" id="SSF51905">
    <property type="entry name" value="FAD/NAD(P)-binding domain"/>
    <property type="match status" value="1"/>
</dbReference>
<protein>
    <recommendedName>
        <fullName evidence="1">FAD-binding domain-containing protein</fullName>
    </recommendedName>
</protein>
<dbReference type="EMBL" id="JELY01000895">
    <property type="protein sequence ID" value="KYF57650.1"/>
    <property type="molecule type" value="Genomic_DNA"/>
</dbReference>
<dbReference type="Pfam" id="PF01494">
    <property type="entry name" value="FAD_binding_3"/>
    <property type="match status" value="1"/>
</dbReference>
<dbReference type="PANTHER" id="PTHR43422:SF3">
    <property type="entry name" value="THIAMINE THIAZOLE SYNTHASE"/>
    <property type="match status" value="1"/>
</dbReference>
<dbReference type="AlphaFoldDB" id="A0A150PPS3"/>
<dbReference type="GO" id="GO:0071949">
    <property type="term" value="F:FAD binding"/>
    <property type="evidence" value="ECO:0007669"/>
    <property type="project" value="InterPro"/>
</dbReference>
<gene>
    <name evidence="2" type="ORF">BE08_03335</name>
</gene>
<evidence type="ECO:0000259" key="1">
    <source>
        <dbReference type="Pfam" id="PF01494"/>
    </source>
</evidence>
<feature type="domain" description="FAD-binding" evidence="1">
    <location>
        <begin position="24"/>
        <end position="362"/>
    </location>
</feature>
<reference evidence="2 3" key="1">
    <citation type="submission" date="2014-02" db="EMBL/GenBank/DDBJ databases">
        <title>The small core and large imbalanced accessory genome model reveals a collaborative survival strategy of Sorangium cellulosum strains in nature.</title>
        <authorList>
            <person name="Han K."/>
            <person name="Peng R."/>
            <person name="Blom J."/>
            <person name="Li Y.-Z."/>
        </authorList>
    </citation>
    <scope>NUCLEOTIDE SEQUENCE [LARGE SCALE GENOMIC DNA]</scope>
    <source>
        <strain evidence="2 3">So0157-25</strain>
    </source>
</reference>
<organism evidence="2 3">
    <name type="scientific">Sorangium cellulosum</name>
    <name type="common">Polyangium cellulosum</name>
    <dbReference type="NCBI Taxonomy" id="56"/>
    <lineage>
        <taxon>Bacteria</taxon>
        <taxon>Pseudomonadati</taxon>
        <taxon>Myxococcota</taxon>
        <taxon>Polyangia</taxon>
        <taxon>Polyangiales</taxon>
        <taxon>Polyangiaceae</taxon>
        <taxon>Sorangium</taxon>
    </lineage>
</organism>
<proteinExistence type="predicted"/>
<dbReference type="Gene3D" id="3.50.50.60">
    <property type="entry name" value="FAD/NAD(P)-binding domain"/>
    <property type="match status" value="1"/>
</dbReference>
<sequence length="455" mass="50396">MIGVSSGDRRPGARGEGAFQGAHAIVIGASMAGLVTARVLSEHFARVTVVDRDRLPGSPDTRRSVPQGRHVHVLLGAGLDALGGWFPGIVEEMAAGGALLRDFGEQIAWYHCGVWKVQFASGIPLLLCSRAFLEHHVRQRVRSLPNVEILDEATVSGLRVSADRARVTGVSIERPGGVHDELTAELVVDASGRGSRAPQWLEAAGYARPQESKVEIDIAYVSRIYRTPERYRRTPVFLVIYPRPPAQRRAGFLCSVEGDRWFVSLSGYLGEHPPLDDAGFVEFSRTIARPELHELIKDAEPLTAPTVYRFLADRRRHFERQQRYLEGLVVLGDAACAFNPIYGQGMSVACLGAGVLARCLREQPSGDVRGLARRFQRELSSETDLPWRLATTEDLLFPEATGERPFWFGAMRWYNRKLAEVSAHDTAVYGRWLLVLHLMRKLTTCFAPAVVLAVL</sequence>
<comment type="caution">
    <text evidence="2">The sequence shown here is derived from an EMBL/GenBank/DDBJ whole genome shotgun (WGS) entry which is preliminary data.</text>
</comment>
<dbReference type="PANTHER" id="PTHR43422">
    <property type="entry name" value="THIAMINE THIAZOLE SYNTHASE"/>
    <property type="match status" value="1"/>
</dbReference>
<evidence type="ECO:0000313" key="2">
    <source>
        <dbReference type="EMBL" id="KYF57650.1"/>
    </source>
</evidence>